<comment type="caution">
    <text evidence="2">The sequence shown here is derived from an EMBL/GenBank/DDBJ whole genome shotgun (WGS) entry which is preliminary data.</text>
</comment>
<reference evidence="2 3" key="1">
    <citation type="submission" date="2023-01" db="EMBL/GenBank/DDBJ databases">
        <title>Analysis of 21 Apiospora genomes using comparative genomics revels a genus with tremendous synthesis potential of carbohydrate active enzymes and secondary metabolites.</title>
        <authorList>
            <person name="Sorensen T."/>
        </authorList>
    </citation>
    <scope>NUCLEOTIDE SEQUENCE [LARGE SCALE GENOMIC DNA]</scope>
    <source>
        <strain evidence="2 3">CBS 20057</strain>
    </source>
</reference>
<dbReference type="EMBL" id="JAQQWI010000022">
    <property type="protein sequence ID" value="KAK7995796.1"/>
    <property type="molecule type" value="Genomic_DNA"/>
</dbReference>
<keyword evidence="3" id="KW-1185">Reference proteome</keyword>
<sequence>MSTRRATNTVPSANQSLPALLNHVLFTDVALTCTKQASLTIFRLLAFPKEVILEVGHHLDIKDLRNLALSCQNLHKLITYSGFVHEEEAAEEREFDNARIILQENDASVIDFTHSEISSWPESRSAKFSNGPDRNKEYFDFIDRCVRRWGAGMLYCAISTVDATWNRNLVAQLPVIHRRGSLINRAMASCSDIDTIDLIIRGYTRHYPEGILGLKDTKVRRRFRGYSFTNDPVPLFRACSEGRKDIVNLIYKHCGEIPFNLVTDSSNQTVHTNATGIPAWIRLKRPDLMDAWERGFHARDRFNRPTIHEDVCILLLQNELGFSSRPGGIPMSHLAEAAVQKKVRLVREMIAYFKSRLTQRKFERALTLAFHAASRGWTTREPRSP</sequence>
<dbReference type="InterPro" id="IPR001810">
    <property type="entry name" value="F-box_dom"/>
</dbReference>
<gene>
    <name evidence="2" type="ORF">PG991_015263</name>
</gene>
<evidence type="ECO:0000259" key="1">
    <source>
        <dbReference type="PROSITE" id="PS50181"/>
    </source>
</evidence>
<dbReference type="PROSITE" id="PS50181">
    <property type="entry name" value="FBOX"/>
    <property type="match status" value="1"/>
</dbReference>
<dbReference type="CDD" id="cd09917">
    <property type="entry name" value="F-box_SF"/>
    <property type="match status" value="1"/>
</dbReference>
<feature type="domain" description="F-box" evidence="1">
    <location>
        <begin position="41"/>
        <end position="87"/>
    </location>
</feature>
<organism evidence="2 3">
    <name type="scientific">Apiospora marii</name>
    <dbReference type="NCBI Taxonomy" id="335849"/>
    <lineage>
        <taxon>Eukaryota</taxon>
        <taxon>Fungi</taxon>
        <taxon>Dikarya</taxon>
        <taxon>Ascomycota</taxon>
        <taxon>Pezizomycotina</taxon>
        <taxon>Sordariomycetes</taxon>
        <taxon>Xylariomycetidae</taxon>
        <taxon>Amphisphaeriales</taxon>
        <taxon>Apiosporaceae</taxon>
        <taxon>Apiospora</taxon>
    </lineage>
</organism>
<name>A0ABR1R1C6_9PEZI</name>
<protein>
    <recommendedName>
        <fullName evidence="1">F-box domain-containing protein</fullName>
    </recommendedName>
</protein>
<evidence type="ECO:0000313" key="3">
    <source>
        <dbReference type="Proteomes" id="UP001396898"/>
    </source>
</evidence>
<dbReference type="Proteomes" id="UP001396898">
    <property type="component" value="Unassembled WGS sequence"/>
</dbReference>
<proteinExistence type="predicted"/>
<evidence type="ECO:0000313" key="2">
    <source>
        <dbReference type="EMBL" id="KAK7995796.1"/>
    </source>
</evidence>
<accession>A0ABR1R1C6</accession>